<evidence type="ECO:0000313" key="5">
    <source>
        <dbReference type="EMBL" id="SUO94101.1"/>
    </source>
</evidence>
<sequence>MTGAGEAGEAGAAGGWSPPTTHRPGPGEGPRRRRRWPWVVLWTVVALAVVVAGAGTALYLWADGRLRSTEAFGEYPGRPKAGRGTDWLLIGSDSRATLTPEQRRELHVGSNEVRNTDTLMIVHQGGHGTTTVSLPRDSYVAIPGHGRGKINSAFALGGPKLLTRTVEQATGLRLDHFAEVDFLGFVDVVDALGGVRVRVPAGGLRDERSGAGFAAGCQEMDGVQALAYVRARYSDPEGDLGRVRRQRQLVSAVAEKAASPSVALDPWRALPFLSASLDAVTVDRRAGVRDLARLARGLRDAAGDERRAVTVPVGSEPRVPGAGDVVVWDRRRAGELFAALREDRPIPTSDLK</sequence>
<dbReference type="PANTHER" id="PTHR33392">
    <property type="entry name" value="POLYISOPRENYL-TEICHOIC ACID--PEPTIDOGLYCAN TEICHOIC ACID TRANSFERASE TAGU"/>
    <property type="match status" value="1"/>
</dbReference>
<dbReference type="Gene3D" id="3.40.630.190">
    <property type="entry name" value="LCP protein"/>
    <property type="match status" value="1"/>
</dbReference>
<protein>
    <submittedName>
        <fullName evidence="5">Cell envelope-related transcriptional attenuator</fullName>
    </submittedName>
</protein>
<reference evidence="5 6" key="1">
    <citation type="submission" date="2018-06" db="EMBL/GenBank/DDBJ databases">
        <authorList>
            <consortium name="Pathogen Informatics"/>
            <person name="Doyle S."/>
        </authorList>
    </citation>
    <scope>NUCLEOTIDE SEQUENCE [LARGE SCALE GENOMIC DNA]</scope>
    <source>
        <strain evidence="5 6">NCTC7807</strain>
    </source>
</reference>
<dbReference type="NCBIfam" id="TIGR00350">
    <property type="entry name" value="lytR_cpsA_psr"/>
    <property type="match status" value="1"/>
</dbReference>
<dbReference type="AlphaFoldDB" id="A0A380MQW9"/>
<feature type="compositionally biased region" description="Gly residues" evidence="2">
    <location>
        <begin position="1"/>
        <end position="14"/>
    </location>
</feature>
<dbReference type="PANTHER" id="PTHR33392:SF6">
    <property type="entry name" value="POLYISOPRENYL-TEICHOIC ACID--PEPTIDOGLYCAN TEICHOIC ACID TRANSFERASE TAGU"/>
    <property type="match status" value="1"/>
</dbReference>
<dbReference type="EMBL" id="UHID01000001">
    <property type="protein sequence ID" value="SUO94101.1"/>
    <property type="molecule type" value="Genomic_DNA"/>
</dbReference>
<accession>A0A380MQW9</accession>
<evidence type="ECO:0000256" key="1">
    <source>
        <dbReference type="ARBA" id="ARBA00006068"/>
    </source>
</evidence>
<keyword evidence="3" id="KW-0812">Transmembrane</keyword>
<evidence type="ECO:0000256" key="2">
    <source>
        <dbReference type="SAM" id="MobiDB-lite"/>
    </source>
</evidence>
<dbReference type="Proteomes" id="UP000254150">
    <property type="component" value="Unassembled WGS sequence"/>
</dbReference>
<name>A0A380MQW9_STRGR</name>
<comment type="similarity">
    <text evidence="1">Belongs to the LytR/CpsA/Psr (LCP) family.</text>
</comment>
<feature type="domain" description="Cell envelope-related transcriptional attenuator" evidence="4">
    <location>
        <begin position="115"/>
        <end position="258"/>
    </location>
</feature>
<keyword evidence="3" id="KW-0472">Membrane</keyword>
<feature type="region of interest" description="Disordered" evidence="2">
    <location>
        <begin position="1"/>
        <end position="32"/>
    </location>
</feature>
<dbReference type="InterPro" id="IPR004474">
    <property type="entry name" value="LytR_CpsA_psr"/>
</dbReference>
<proteinExistence type="inferred from homology"/>
<gene>
    <name evidence="5" type="primary">msrR</name>
    <name evidence="5" type="ORF">NCTC7807_00703</name>
</gene>
<evidence type="ECO:0000256" key="3">
    <source>
        <dbReference type="SAM" id="Phobius"/>
    </source>
</evidence>
<dbReference type="InterPro" id="IPR050922">
    <property type="entry name" value="LytR/CpsA/Psr_CW_biosynth"/>
</dbReference>
<evidence type="ECO:0000313" key="6">
    <source>
        <dbReference type="Proteomes" id="UP000254150"/>
    </source>
</evidence>
<organism evidence="5 6">
    <name type="scientific">Streptomyces griseus</name>
    <dbReference type="NCBI Taxonomy" id="1911"/>
    <lineage>
        <taxon>Bacteria</taxon>
        <taxon>Bacillati</taxon>
        <taxon>Actinomycetota</taxon>
        <taxon>Actinomycetes</taxon>
        <taxon>Kitasatosporales</taxon>
        <taxon>Streptomycetaceae</taxon>
        <taxon>Streptomyces</taxon>
    </lineage>
</organism>
<dbReference type="Pfam" id="PF03816">
    <property type="entry name" value="LytR_cpsA_psr"/>
    <property type="match status" value="1"/>
</dbReference>
<evidence type="ECO:0000259" key="4">
    <source>
        <dbReference type="Pfam" id="PF03816"/>
    </source>
</evidence>
<keyword evidence="3" id="KW-1133">Transmembrane helix</keyword>
<feature type="transmembrane region" description="Helical" evidence="3">
    <location>
        <begin position="39"/>
        <end position="62"/>
    </location>
</feature>